<dbReference type="OrthoDB" id="9815425at2"/>
<dbReference type="PANTHER" id="PTHR48081">
    <property type="entry name" value="AB HYDROLASE SUPERFAMILY PROTEIN C4A8.06C"/>
    <property type="match status" value="1"/>
</dbReference>
<evidence type="ECO:0000256" key="1">
    <source>
        <dbReference type="ARBA" id="ARBA00022801"/>
    </source>
</evidence>
<organism evidence="3 4">
    <name type="scientific">Alkalibacterium pelagium</name>
    <dbReference type="NCBI Taxonomy" id="426702"/>
    <lineage>
        <taxon>Bacteria</taxon>
        <taxon>Bacillati</taxon>
        <taxon>Bacillota</taxon>
        <taxon>Bacilli</taxon>
        <taxon>Lactobacillales</taxon>
        <taxon>Carnobacteriaceae</taxon>
        <taxon>Alkalibacterium</taxon>
    </lineage>
</organism>
<evidence type="ECO:0000259" key="2">
    <source>
        <dbReference type="Pfam" id="PF07859"/>
    </source>
</evidence>
<dbReference type="AlphaFoldDB" id="A0A1H7HIX7"/>
<dbReference type="Proteomes" id="UP000199081">
    <property type="component" value="Unassembled WGS sequence"/>
</dbReference>
<dbReference type="InterPro" id="IPR029058">
    <property type="entry name" value="AB_hydrolase_fold"/>
</dbReference>
<dbReference type="InterPro" id="IPR050300">
    <property type="entry name" value="GDXG_lipolytic_enzyme"/>
</dbReference>
<accession>A0A1H7HIX7</accession>
<dbReference type="GO" id="GO:0016787">
    <property type="term" value="F:hydrolase activity"/>
    <property type="evidence" value="ECO:0007669"/>
    <property type="project" value="UniProtKB-KW"/>
</dbReference>
<proteinExistence type="predicted"/>
<gene>
    <name evidence="3" type="ORF">SAMN04488099_10397</name>
</gene>
<dbReference type="InterPro" id="IPR013094">
    <property type="entry name" value="AB_hydrolase_3"/>
</dbReference>
<dbReference type="RefSeq" id="WP_091479199.1">
    <property type="nucleotide sequence ID" value="NZ_BJYC01000007.1"/>
</dbReference>
<evidence type="ECO:0000313" key="3">
    <source>
        <dbReference type="EMBL" id="SEK50261.1"/>
    </source>
</evidence>
<evidence type="ECO:0000313" key="4">
    <source>
        <dbReference type="Proteomes" id="UP000199081"/>
    </source>
</evidence>
<reference evidence="4" key="1">
    <citation type="submission" date="2016-10" db="EMBL/GenBank/DDBJ databases">
        <authorList>
            <person name="Varghese N."/>
            <person name="Submissions S."/>
        </authorList>
    </citation>
    <scope>NUCLEOTIDE SEQUENCE [LARGE SCALE GENOMIC DNA]</scope>
    <source>
        <strain evidence="4">DSM 19183</strain>
    </source>
</reference>
<dbReference type="Gene3D" id="3.40.50.1820">
    <property type="entry name" value="alpha/beta hydrolase"/>
    <property type="match status" value="1"/>
</dbReference>
<dbReference type="Pfam" id="PF07859">
    <property type="entry name" value="Abhydrolase_3"/>
    <property type="match status" value="1"/>
</dbReference>
<keyword evidence="4" id="KW-1185">Reference proteome</keyword>
<dbReference type="SUPFAM" id="SSF53474">
    <property type="entry name" value="alpha/beta-Hydrolases"/>
    <property type="match status" value="1"/>
</dbReference>
<dbReference type="STRING" id="426702.SAMN04488099_10397"/>
<dbReference type="PANTHER" id="PTHR48081:SF8">
    <property type="entry name" value="ALPHA_BETA HYDROLASE FOLD-3 DOMAIN-CONTAINING PROTEIN-RELATED"/>
    <property type="match status" value="1"/>
</dbReference>
<feature type="domain" description="Alpha/beta hydrolase fold-3" evidence="2">
    <location>
        <begin position="77"/>
        <end position="283"/>
    </location>
</feature>
<sequence>MSKYSIHKEITWLKFLTLPASPVIIPPVNAVLKTLHTLTRTDSDLNEQHIKLNTNDDESIRLTIYSPKIVSKTTPCLIYLYGSAYFMTPNYHHKKWAMIYAREARCKVVFVNYSLSPAHPFPTPFLDCYQAAEWVFDHAERLNIDPDRIAVGGDSSGGALAASVSIMRRDLGLKNFCFQFLIYPVTDGKMNSPSMIKFSDTPLWTSKLNKMMWSLYIKDPKDLDNKFAAPMEAVDFSSLPDAYIEVCEFDPLRDEGLLYADELNKAGIKTEVSLVPGAIHGFDMMMNTSLMEVAENRRIAALKAAFSVN</sequence>
<protein>
    <submittedName>
        <fullName evidence="3">Acetyl esterase/lipase</fullName>
    </submittedName>
</protein>
<name>A0A1H7HIX7_9LACT</name>
<dbReference type="EMBL" id="FNZU01000003">
    <property type="protein sequence ID" value="SEK50261.1"/>
    <property type="molecule type" value="Genomic_DNA"/>
</dbReference>
<keyword evidence="1" id="KW-0378">Hydrolase</keyword>